<evidence type="ECO:0000313" key="2">
    <source>
        <dbReference type="Proteomes" id="UP000054217"/>
    </source>
</evidence>
<reference evidence="2" key="2">
    <citation type="submission" date="2015-01" db="EMBL/GenBank/DDBJ databases">
        <title>Evolutionary Origins and Diversification of the Mycorrhizal Mutualists.</title>
        <authorList>
            <consortium name="DOE Joint Genome Institute"/>
            <consortium name="Mycorrhizal Genomics Consortium"/>
            <person name="Kohler A."/>
            <person name="Kuo A."/>
            <person name="Nagy L.G."/>
            <person name="Floudas D."/>
            <person name="Copeland A."/>
            <person name="Barry K.W."/>
            <person name="Cichocki N."/>
            <person name="Veneault-Fourrey C."/>
            <person name="LaButti K."/>
            <person name="Lindquist E.A."/>
            <person name="Lipzen A."/>
            <person name="Lundell T."/>
            <person name="Morin E."/>
            <person name="Murat C."/>
            <person name="Riley R."/>
            <person name="Ohm R."/>
            <person name="Sun H."/>
            <person name="Tunlid A."/>
            <person name="Henrissat B."/>
            <person name="Grigoriev I.V."/>
            <person name="Hibbett D.S."/>
            <person name="Martin F."/>
        </authorList>
    </citation>
    <scope>NUCLEOTIDE SEQUENCE [LARGE SCALE GENOMIC DNA]</scope>
    <source>
        <strain evidence="2">Marx 270</strain>
    </source>
</reference>
<proteinExistence type="predicted"/>
<protein>
    <submittedName>
        <fullName evidence="1">Uncharacterized protein</fullName>
    </submittedName>
</protein>
<dbReference type="Proteomes" id="UP000054217">
    <property type="component" value="Unassembled WGS sequence"/>
</dbReference>
<dbReference type="EMBL" id="KN831944">
    <property type="protein sequence ID" value="KIO14492.1"/>
    <property type="molecule type" value="Genomic_DNA"/>
</dbReference>
<evidence type="ECO:0000313" key="1">
    <source>
        <dbReference type="EMBL" id="KIO14492.1"/>
    </source>
</evidence>
<keyword evidence="2" id="KW-1185">Reference proteome</keyword>
<accession>A0A0C3KY81</accession>
<organism evidence="1 2">
    <name type="scientific">Pisolithus tinctorius Marx 270</name>
    <dbReference type="NCBI Taxonomy" id="870435"/>
    <lineage>
        <taxon>Eukaryota</taxon>
        <taxon>Fungi</taxon>
        <taxon>Dikarya</taxon>
        <taxon>Basidiomycota</taxon>
        <taxon>Agaricomycotina</taxon>
        <taxon>Agaricomycetes</taxon>
        <taxon>Agaricomycetidae</taxon>
        <taxon>Boletales</taxon>
        <taxon>Sclerodermatineae</taxon>
        <taxon>Pisolithaceae</taxon>
        <taxon>Pisolithus</taxon>
    </lineage>
</organism>
<gene>
    <name evidence="1" type="ORF">M404DRAFT_991245</name>
</gene>
<reference evidence="1 2" key="1">
    <citation type="submission" date="2014-04" db="EMBL/GenBank/DDBJ databases">
        <authorList>
            <consortium name="DOE Joint Genome Institute"/>
            <person name="Kuo A."/>
            <person name="Kohler A."/>
            <person name="Costa M.D."/>
            <person name="Nagy L.G."/>
            <person name="Floudas D."/>
            <person name="Copeland A."/>
            <person name="Barry K.W."/>
            <person name="Cichocki N."/>
            <person name="Veneault-Fourrey C."/>
            <person name="LaButti K."/>
            <person name="Lindquist E.A."/>
            <person name="Lipzen A."/>
            <person name="Lundell T."/>
            <person name="Morin E."/>
            <person name="Murat C."/>
            <person name="Sun H."/>
            <person name="Tunlid A."/>
            <person name="Henrissat B."/>
            <person name="Grigoriev I.V."/>
            <person name="Hibbett D.S."/>
            <person name="Martin F."/>
            <person name="Nordberg H.P."/>
            <person name="Cantor M.N."/>
            <person name="Hua S.X."/>
        </authorList>
    </citation>
    <scope>NUCLEOTIDE SEQUENCE [LARGE SCALE GENOMIC DNA]</scope>
    <source>
        <strain evidence="1 2">Marx 270</strain>
    </source>
</reference>
<name>A0A0C3KY81_PISTI</name>
<dbReference type="InParanoid" id="A0A0C3KY81"/>
<dbReference type="AlphaFoldDB" id="A0A0C3KY81"/>
<sequence length="114" mass="13136">MQVAGQSRRLIHWDPYSATSDMYSCPRKRYSVLSRIHLVSLSVYPVAKFGERVRPDFFTPFKLPKFPGDLEVKAWLSSSVHLGPFQRSPYSFEFLMRDTDNNCCDGTTLRANLV</sequence>
<dbReference type="HOGENOM" id="CLU_2122040_0_0_1"/>